<accession>A0AAE9ZKW0</accession>
<reference evidence="3" key="1">
    <citation type="submission" date="2023-02" db="EMBL/GenBank/DDBJ databases">
        <title>Genome sequence of Hyphococcus flavus.</title>
        <authorList>
            <person name="Rong J.-C."/>
            <person name="Zhao Q."/>
            <person name="Yi M."/>
            <person name="Wu J.-Y."/>
        </authorList>
    </citation>
    <scope>NUCLEOTIDE SEQUENCE</scope>
    <source>
        <strain evidence="3">MCCC 1K03223</strain>
    </source>
</reference>
<sequence length="426" mass="48135">MKMPGEDVKMVSGSASKDTEIYKLKSALKASEERIEALLTERDQAISALSATQNSFPFKLGAVLTYPLRLIRSRDARLLGSKVEPPAPRNKHAGVPTREYRSWVEAGCPNNAKQRRRSKPTMPDNSEDPFLQPPSSTLADPSSHEFYKQNGFAVFRGLYDPQYCKAAAAKFKKDLVTGDYLADPHTTLNVAEAYTPSREILFDQQVLEVMRKCIGDDIKFLQWSTYQLNHMSFPWHRDAAYRSFGKGHDWDESVNPYLVAKIIVYLECSDFALGVHAGSHGMDVDRKAIPADRKEHHEIKLHHRSAPADLKGTPCLAHASAGDAIVFDQRLIHCGRLLDDKDDSFTRLISSDKSFVSFIFGADNPHSYRYYSYFAKERDFGIAPMGDELVAQLKSAGLYLSIGQENYFDAHPEQREHLWLPERETD</sequence>
<dbReference type="Pfam" id="PF05721">
    <property type="entry name" value="PhyH"/>
    <property type="match status" value="1"/>
</dbReference>
<protein>
    <submittedName>
        <fullName evidence="3">Phytanoyl-CoA dioxygenase family protein</fullName>
    </submittedName>
</protein>
<evidence type="ECO:0000256" key="2">
    <source>
        <dbReference type="SAM" id="MobiDB-lite"/>
    </source>
</evidence>
<name>A0AAE9ZKW0_9PROT</name>
<dbReference type="GO" id="GO:0016706">
    <property type="term" value="F:2-oxoglutarate-dependent dioxygenase activity"/>
    <property type="evidence" value="ECO:0007669"/>
    <property type="project" value="UniProtKB-ARBA"/>
</dbReference>
<gene>
    <name evidence="3" type="ORF">PUV54_04685</name>
</gene>
<dbReference type="SUPFAM" id="SSF51197">
    <property type="entry name" value="Clavaminate synthase-like"/>
    <property type="match status" value="1"/>
</dbReference>
<dbReference type="Gene3D" id="2.60.120.620">
    <property type="entry name" value="q2cbj1_9rhob like domain"/>
    <property type="match status" value="1"/>
</dbReference>
<dbReference type="RefSeq" id="WP_274494414.1">
    <property type="nucleotide sequence ID" value="NZ_CP118166.1"/>
</dbReference>
<keyword evidence="1" id="KW-0175">Coiled coil</keyword>
<keyword evidence="4" id="KW-1185">Reference proteome</keyword>
<keyword evidence="3" id="KW-0223">Dioxygenase</keyword>
<dbReference type="EMBL" id="CP118166">
    <property type="protein sequence ID" value="WDI32490.1"/>
    <property type="molecule type" value="Genomic_DNA"/>
</dbReference>
<dbReference type="AlphaFoldDB" id="A0AAE9ZKW0"/>
<dbReference type="Proteomes" id="UP001214043">
    <property type="component" value="Chromosome"/>
</dbReference>
<feature type="coiled-coil region" evidence="1">
    <location>
        <begin position="21"/>
        <end position="48"/>
    </location>
</feature>
<proteinExistence type="predicted"/>
<evidence type="ECO:0000313" key="3">
    <source>
        <dbReference type="EMBL" id="WDI32490.1"/>
    </source>
</evidence>
<evidence type="ECO:0000256" key="1">
    <source>
        <dbReference type="SAM" id="Coils"/>
    </source>
</evidence>
<dbReference type="KEGG" id="hfl:PUV54_04685"/>
<keyword evidence="3" id="KW-0560">Oxidoreductase</keyword>
<feature type="region of interest" description="Disordered" evidence="2">
    <location>
        <begin position="81"/>
        <end position="142"/>
    </location>
</feature>
<dbReference type="InterPro" id="IPR008775">
    <property type="entry name" value="Phytyl_CoA_dOase-like"/>
</dbReference>
<evidence type="ECO:0000313" key="4">
    <source>
        <dbReference type="Proteomes" id="UP001214043"/>
    </source>
</evidence>
<organism evidence="3 4">
    <name type="scientific">Hyphococcus flavus</name>
    <dbReference type="NCBI Taxonomy" id="1866326"/>
    <lineage>
        <taxon>Bacteria</taxon>
        <taxon>Pseudomonadati</taxon>
        <taxon>Pseudomonadota</taxon>
        <taxon>Alphaproteobacteria</taxon>
        <taxon>Parvularculales</taxon>
        <taxon>Parvularculaceae</taxon>
        <taxon>Hyphococcus</taxon>
    </lineage>
</organism>